<keyword evidence="4" id="KW-0472">Membrane</keyword>
<evidence type="ECO:0000313" key="8">
    <source>
        <dbReference type="EMBL" id="RGN31968.1"/>
    </source>
</evidence>
<evidence type="ECO:0000256" key="4">
    <source>
        <dbReference type="ARBA" id="ARBA00023136"/>
    </source>
</evidence>
<sequence length="589" mass="67151">MKYIKYIVLAGLIGTTSSCVDDLLDRQPTTEVSSDLFWTSTDDALSSTYGVYNALRTLYQTDYYYDGHAEFQNTRGKSVGSISAWSPAGWVTNGFSSMWNNAYRVVNRANFTIQNIEKMIESEGNAATKTSLERINAENYFLRALAYFRLIENWGDVPYYRHVLSGDAEACSLERISIETIKNNLLEDLTYAAGKLPASVSGDESGRATQVAALAFKGKIELYWASWKKNGWPELKGFQQSASEAQEYYKLAAADFKKVIYDYSLELFGKGEPGSYQTPNYWKLFQYDNEYCSEIIFSLQFGGPNLGDGQGESLLRDFGTRSTANAQCWIMPTNRLADRYQSTITGDFLPELVLNNKEDQENGAWNRESYANRDWRMRSTILWNGEKMLKVSLDGMSVGDSLTWMFGVRGQEAKGFINNDASSQTGYIFRKWVRQVGVAERTQGPQDFYLMRLADVYLMYCEAVNEAEGPNSELVGLINQIRSRGNLPGLAAEKYANKDEFFKAIEQERIVELVSEGHRPFDIRRWRKANEIWGAANSDGLVLRDTNGNRIRDEFKNASEKDFQRYYIYQIPEGERSRNPNLTQNDPWL</sequence>
<dbReference type="Pfam" id="PF14322">
    <property type="entry name" value="SusD-like_3"/>
    <property type="match status" value="1"/>
</dbReference>
<dbReference type="EMBL" id="QSUL01000015">
    <property type="protein sequence ID" value="RGN31968.1"/>
    <property type="molecule type" value="Genomic_DNA"/>
</dbReference>
<keyword evidence="3" id="KW-0732">Signal</keyword>
<comment type="similarity">
    <text evidence="2">Belongs to the SusD family.</text>
</comment>
<dbReference type="Gene3D" id="1.25.40.390">
    <property type="match status" value="1"/>
</dbReference>
<name>A0A3E5B304_9BACE</name>
<gene>
    <name evidence="8" type="ORF">DXB65_19175</name>
</gene>
<evidence type="ECO:0000259" key="7">
    <source>
        <dbReference type="Pfam" id="PF14322"/>
    </source>
</evidence>
<evidence type="ECO:0000256" key="2">
    <source>
        <dbReference type="ARBA" id="ARBA00006275"/>
    </source>
</evidence>
<keyword evidence="5" id="KW-0998">Cell outer membrane</keyword>
<comment type="caution">
    <text evidence="8">The sequence shown here is derived from an EMBL/GenBank/DDBJ whole genome shotgun (WGS) entry which is preliminary data.</text>
</comment>
<accession>A0A3E5B304</accession>
<proteinExistence type="inferred from homology"/>
<dbReference type="AlphaFoldDB" id="A0A3E5B304"/>
<dbReference type="InterPro" id="IPR011990">
    <property type="entry name" value="TPR-like_helical_dom_sf"/>
</dbReference>
<dbReference type="RefSeq" id="WP_117725220.1">
    <property type="nucleotide sequence ID" value="NZ_QSUL01000015.1"/>
</dbReference>
<feature type="domain" description="RagB/SusD" evidence="6">
    <location>
        <begin position="294"/>
        <end position="588"/>
    </location>
</feature>
<feature type="domain" description="SusD-like N-terminal" evidence="7">
    <location>
        <begin position="55"/>
        <end position="221"/>
    </location>
</feature>
<evidence type="ECO:0000256" key="1">
    <source>
        <dbReference type="ARBA" id="ARBA00004442"/>
    </source>
</evidence>
<dbReference type="InterPro" id="IPR012944">
    <property type="entry name" value="SusD_RagB_dom"/>
</dbReference>
<protein>
    <submittedName>
        <fullName evidence="8">RagB/SusD family nutrient uptake outer membrane protein</fullName>
    </submittedName>
</protein>
<evidence type="ECO:0000256" key="3">
    <source>
        <dbReference type="ARBA" id="ARBA00022729"/>
    </source>
</evidence>
<evidence type="ECO:0000313" key="9">
    <source>
        <dbReference type="Proteomes" id="UP000260983"/>
    </source>
</evidence>
<reference evidence="8 9" key="1">
    <citation type="submission" date="2018-08" db="EMBL/GenBank/DDBJ databases">
        <title>A genome reference for cultivated species of the human gut microbiota.</title>
        <authorList>
            <person name="Zou Y."/>
            <person name="Xue W."/>
            <person name="Luo G."/>
        </authorList>
    </citation>
    <scope>NUCLEOTIDE SEQUENCE [LARGE SCALE GENOMIC DNA]</scope>
    <source>
        <strain evidence="8 9">OM05-15BH</strain>
    </source>
</reference>
<dbReference type="InterPro" id="IPR033985">
    <property type="entry name" value="SusD-like_N"/>
</dbReference>
<dbReference type="Pfam" id="PF07980">
    <property type="entry name" value="SusD_RagB"/>
    <property type="match status" value="1"/>
</dbReference>
<evidence type="ECO:0000259" key="6">
    <source>
        <dbReference type="Pfam" id="PF07980"/>
    </source>
</evidence>
<evidence type="ECO:0000256" key="5">
    <source>
        <dbReference type="ARBA" id="ARBA00023237"/>
    </source>
</evidence>
<dbReference type="SUPFAM" id="SSF48452">
    <property type="entry name" value="TPR-like"/>
    <property type="match status" value="1"/>
</dbReference>
<dbReference type="PROSITE" id="PS51257">
    <property type="entry name" value="PROKAR_LIPOPROTEIN"/>
    <property type="match status" value="1"/>
</dbReference>
<dbReference type="GO" id="GO:0009279">
    <property type="term" value="C:cell outer membrane"/>
    <property type="evidence" value="ECO:0007669"/>
    <property type="project" value="UniProtKB-SubCell"/>
</dbReference>
<organism evidence="8 9">
    <name type="scientific">Bacteroides oleiciplenus</name>
    <dbReference type="NCBI Taxonomy" id="626931"/>
    <lineage>
        <taxon>Bacteria</taxon>
        <taxon>Pseudomonadati</taxon>
        <taxon>Bacteroidota</taxon>
        <taxon>Bacteroidia</taxon>
        <taxon>Bacteroidales</taxon>
        <taxon>Bacteroidaceae</taxon>
        <taxon>Bacteroides</taxon>
    </lineage>
</organism>
<comment type="subcellular location">
    <subcellularLocation>
        <location evidence="1">Cell outer membrane</location>
    </subcellularLocation>
</comment>
<dbReference type="Proteomes" id="UP000260983">
    <property type="component" value="Unassembled WGS sequence"/>
</dbReference>